<feature type="transmembrane region" description="Helical" evidence="1">
    <location>
        <begin position="578"/>
        <end position="596"/>
    </location>
</feature>
<feature type="transmembrane region" description="Helical" evidence="1">
    <location>
        <begin position="464"/>
        <end position="486"/>
    </location>
</feature>
<feature type="transmembrane region" description="Helical" evidence="1">
    <location>
        <begin position="498"/>
        <end position="518"/>
    </location>
</feature>
<reference evidence="2" key="1">
    <citation type="submission" date="2023-10" db="EMBL/GenBank/DDBJ databases">
        <authorList>
            <person name="Noh H."/>
        </authorList>
    </citation>
    <scope>NUCLEOTIDE SEQUENCE</scope>
    <source>
        <strain evidence="2">DUCC4014</strain>
    </source>
</reference>
<feature type="transmembrane region" description="Helical" evidence="1">
    <location>
        <begin position="34"/>
        <end position="57"/>
    </location>
</feature>
<dbReference type="GeneID" id="87810350"/>
<dbReference type="EMBL" id="CP086718">
    <property type="protein sequence ID" value="WOO83656.1"/>
    <property type="molecule type" value="Genomic_DNA"/>
</dbReference>
<keyword evidence="3" id="KW-1185">Reference proteome</keyword>
<evidence type="ECO:0000313" key="3">
    <source>
        <dbReference type="Proteomes" id="UP000827549"/>
    </source>
</evidence>
<dbReference type="AlphaFoldDB" id="A0AAF0YFJ0"/>
<accession>A0AAF0YFJ0</accession>
<sequence>MDIDDSVVVPKNPSPKRVRGPGISPARCCTYICAAMGASLVLMFVGTMIVGLVNMLLQHTNIHKEAFTANLTDVSAVNISRPLIDLDTRFDVALTIWARVPNNKTAHPEWYANDWDGYEADRSKSWPFFQGDVSAKPPKVPLSERYLEHEEKVLYSDIVISDYTLRHKSEDVQFKFELPLERFYDKLLYDHDVRATVVLLPHSPSRLDSVAGVSTFMPSHLRTFPWLSEFLNTSRLVGDRDSPYQQALGSLAVTWPLIEFHEEKVNRTNETTSLESSSAGNSPQIYEAPYLRTRLHAYIVNETRPTLRKTHDGHFKHLSKESCKRVTSNLGPSWTCNLKKYSSYGHWTAQYLMGGDLEEVAYPPFVDDLPHTSKHTVRLPIKRTGSVVDATSINVTFGFKFSTIHHRRQFSKDFYSFHSVLLQPQSQSPNATERDHANAHDFIHILSGVVSGHADEGYRPWTRVVLGAVSGVISASIFLLEGTYWWTRRTSTGISFPATWAILLNFAFGVYDVLFGGLEGAGPRFFLAIFLTVGICSLELPQLILVFPLSIGNYGKGWTVFKRRRTHRERASRRREPPWWQVIILHIILSCILAGIKKLAGFKSLWLIRPVYTSDTAESKPSSTLRSRVGIAALPITAKLCQMALNRSSGTFAGQFPLTAWLYAAELLLELAYFSTRVVGHYDLHNGLSPLHIVSHALTLLMLYQAIKYPRVEQNVPDDDEE</sequence>
<organism evidence="2 3">
    <name type="scientific">Vanrija pseudolonga</name>
    <dbReference type="NCBI Taxonomy" id="143232"/>
    <lineage>
        <taxon>Eukaryota</taxon>
        <taxon>Fungi</taxon>
        <taxon>Dikarya</taxon>
        <taxon>Basidiomycota</taxon>
        <taxon>Agaricomycotina</taxon>
        <taxon>Tremellomycetes</taxon>
        <taxon>Trichosporonales</taxon>
        <taxon>Trichosporonaceae</taxon>
        <taxon>Vanrija</taxon>
    </lineage>
</organism>
<evidence type="ECO:0000256" key="1">
    <source>
        <dbReference type="SAM" id="Phobius"/>
    </source>
</evidence>
<dbReference type="RefSeq" id="XP_062629682.1">
    <property type="nucleotide sequence ID" value="XM_062773698.1"/>
</dbReference>
<gene>
    <name evidence="2" type="ORF">LOC62_05G007176</name>
</gene>
<keyword evidence="1" id="KW-0472">Membrane</keyword>
<name>A0AAF0YFJ0_9TREE</name>
<keyword evidence="1" id="KW-0812">Transmembrane</keyword>
<proteinExistence type="predicted"/>
<protein>
    <submittedName>
        <fullName evidence="2">Uncharacterized protein</fullName>
    </submittedName>
</protein>
<dbReference type="Proteomes" id="UP000827549">
    <property type="component" value="Chromosome 5"/>
</dbReference>
<feature type="transmembrane region" description="Helical" evidence="1">
    <location>
        <begin position="525"/>
        <end position="551"/>
    </location>
</feature>
<evidence type="ECO:0000313" key="2">
    <source>
        <dbReference type="EMBL" id="WOO83656.1"/>
    </source>
</evidence>
<keyword evidence="1" id="KW-1133">Transmembrane helix</keyword>